<organism evidence="2 3">
    <name type="scientific">Lepidopterella palustris CBS 459.81</name>
    <dbReference type="NCBI Taxonomy" id="1314670"/>
    <lineage>
        <taxon>Eukaryota</taxon>
        <taxon>Fungi</taxon>
        <taxon>Dikarya</taxon>
        <taxon>Ascomycota</taxon>
        <taxon>Pezizomycotina</taxon>
        <taxon>Dothideomycetes</taxon>
        <taxon>Pleosporomycetidae</taxon>
        <taxon>Mytilinidiales</taxon>
        <taxon>Argynnaceae</taxon>
        <taxon>Lepidopterella</taxon>
    </lineage>
</organism>
<feature type="region of interest" description="Disordered" evidence="1">
    <location>
        <begin position="457"/>
        <end position="546"/>
    </location>
</feature>
<feature type="compositionally biased region" description="Low complexity" evidence="1">
    <location>
        <begin position="302"/>
        <end position="316"/>
    </location>
</feature>
<proteinExistence type="predicted"/>
<sequence>MYRRTDPRFTRTVHNLAQTLESANESAQTSLFTFAHDYVSPCFASLGSCIHSCTAPCFPTREDRLRRHRGRSRGRAELSFDFYDDWEEEENDGLLGWGNDELDRLLAGSSSGRGGGGEPPGRQRAMSYGTRRDRDARFPSGRRKSAVQPHDGGPDPTIIPSSSYFGFLGRLPFKIGGKGLRYKPSAADLRDHPGHASRISETEEQPLIEDSDEDGQLRHSEGGWKNGHRRLRSQTTESGLTTESGHTTDSLSSRGDIFPSEDEDDAVPLDDEFTMALERRATGVGGTGADDTSSGKTRSGKRSAGSRVSTRTASSRSTHESGRRARAESHAKQQPESAMIEEVPTLSDLKQEEERLRLEEEAEVERKRYEAQQLAKKRGLRLHSTTTDQTELSHESKTIEETSEAVPEAEVGDPAHSPPLPARVAEMKALTLPDPTSPQSQVLLSPSISIYYGSREESVPFPSFNPQTAPESGAFDMESSELSLTPNRPLSLNERQRDEVEEGEMEASNPSTSKPTTSITSEVERRKEDESTFVPARLPFFESRPD</sequence>
<accession>A0A8E2EEB8</accession>
<gene>
    <name evidence="2" type="ORF">K432DRAFT_324215</name>
</gene>
<feature type="compositionally biased region" description="Acidic residues" evidence="1">
    <location>
        <begin position="259"/>
        <end position="273"/>
    </location>
</feature>
<dbReference type="OrthoDB" id="5421971at2759"/>
<feature type="compositionally biased region" description="Polar residues" evidence="1">
    <location>
        <begin position="233"/>
        <end position="253"/>
    </location>
</feature>
<dbReference type="EMBL" id="KV744887">
    <property type="protein sequence ID" value="OCK82462.1"/>
    <property type="molecule type" value="Genomic_DNA"/>
</dbReference>
<feature type="region of interest" description="Disordered" evidence="1">
    <location>
        <begin position="184"/>
        <end position="420"/>
    </location>
</feature>
<protein>
    <submittedName>
        <fullName evidence="2">Uncharacterized protein</fullName>
    </submittedName>
</protein>
<feature type="compositionally biased region" description="Low complexity" evidence="1">
    <location>
        <begin position="508"/>
        <end position="521"/>
    </location>
</feature>
<dbReference type="Proteomes" id="UP000250266">
    <property type="component" value="Unassembled WGS sequence"/>
</dbReference>
<feature type="compositionally biased region" description="Basic and acidic residues" evidence="1">
    <location>
        <begin position="317"/>
        <end position="333"/>
    </location>
</feature>
<name>A0A8E2EEB8_9PEZI</name>
<reference evidence="2 3" key="1">
    <citation type="journal article" date="2016" name="Nat. Commun.">
        <title>Ectomycorrhizal ecology is imprinted in the genome of the dominant symbiotic fungus Cenococcum geophilum.</title>
        <authorList>
            <consortium name="DOE Joint Genome Institute"/>
            <person name="Peter M."/>
            <person name="Kohler A."/>
            <person name="Ohm R.A."/>
            <person name="Kuo A."/>
            <person name="Krutzmann J."/>
            <person name="Morin E."/>
            <person name="Arend M."/>
            <person name="Barry K.W."/>
            <person name="Binder M."/>
            <person name="Choi C."/>
            <person name="Clum A."/>
            <person name="Copeland A."/>
            <person name="Grisel N."/>
            <person name="Haridas S."/>
            <person name="Kipfer T."/>
            <person name="LaButti K."/>
            <person name="Lindquist E."/>
            <person name="Lipzen A."/>
            <person name="Maire R."/>
            <person name="Meier B."/>
            <person name="Mihaltcheva S."/>
            <person name="Molinier V."/>
            <person name="Murat C."/>
            <person name="Poggeler S."/>
            <person name="Quandt C.A."/>
            <person name="Sperisen C."/>
            <person name="Tritt A."/>
            <person name="Tisserant E."/>
            <person name="Crous P.W."/>
            <person name="Henrissat B."/>
            <person name="Nehls U."/>
            <person name="Egli S."/>
            <person name="Spatafora J.W."/>
            <person name="Grigoriev I.V."/>
            <person name="Martin F.M."/>
        </authorList>
    </citation>
    <scope>NUCLEOTIDE SEQUENCE [LARGE SCALE GENOMIC DNA]</scope>
    <source>
        <strain evidence="2 3">CBS 459.81</strain>
    </source>
</reference>
<feature type="compositionally biased region" description="Basic and acidic residues" evidence="1">
    <location>
        <begin position="391"/>
        <end position="400"/>
    </location>
</feature>
<feature type="compositionally biased region" description="Polar residues" evidence="1">
    <location>
        <begin position="480"/>
        <end position="490"/>
    </location>
</feature>
<evidence type="ECO:0000313" key="3">
    <source>
        <dbReference type="Proteomes" id="UP000250266"/>
    </source>
</evidence>
<feature type="compositionally biased region" description="Basic and acidic residues" evidence="1">
    <location>
        <begin position="349"/>
        <end position="370"/>
    </location>
</feature>
<keyword evidence="3" id="KW-1185">Reference proteome</keyword>
<feature type="compositionally biased region" description="Acidic residues" evidence="1">
    <location>
        <begin position="202"/>
        <end position="214"/>
    </location>
</feature>
<dbReference type="AlphaFoldDB" id="A0A8E2EEB8"/>
<feature type="compositionally biased region" description="Basic and acidic residues" evidence="1">
    <location>
        <begin position="188"/>
        <end position="201"/>
    </location>
</feature>
<evidence type="ECO:0000313" key="2">
    <source>
        <dbReference type="EMBL" id="OCK82462.1"/>
    </source>
</evidence>
<evidence type="ECO:0000256" key="1">
    <source>
        <dbReference type="SAM" id="MobiDB-lite"/>
    </source>
</evidence>
<feature type="region of interest" description="Disordered" evidence="1">
    <location>
        <begin position="106"/>
        <end position="158"/>
    </location>
</feature>